<gene>
    <name evidence="1" type="ORF">ENG14_05665</name>
</gene>
<evidence type="ECO:0000313" key="1">
    <source>
        <dbReference type="EMBL" id="HDL90372.1"/>
    </source>
</evidence>
<accession>A0A7C0WV12</accession>
<feature type="non-terminal residue" evidence="1">
    <location>
        <position position="48"/>
    </location>
</feature>
<organism evidence="1">
    <name type="scientific">Thermodesulforhabdus norvegica</name>
    <dbReference type="NCBI Taxonomy" id="39841"/>
    <lineage>
        <taxon>Bacteria</taxon>
        <taxon>Pseudomonadati</taxon>
        <taxon>Thermodesulfobacteriota</taxon>
        <taxon>Syntrophobacteria</taxon>
        <taxon>Syntrophobacterales</taxon>
        <taxon>Thermodesulforhabdaceae</taxon>
        <taxon>Thermodesulforhabdus</taxon>
    </lineage>
</organism>
<reference evidence="1" key="1">
    <citation type="journal article" date="2020" name="mSystems">
        <title>Genome- and Community-Level Interaction Insights into Carbon Utilization and Element Cycling Functions of Hydrothermarchaeota in Hydrothermal Sediment.</title>
        <authorList>
            <person name="Zhou Z."/>
            <person name="Liu Y."/>
            <person name="Xu W."/>
            <person name="Pan J."/>
            <person name="Luo Z.H."/>
            <person name="Li M."/>
        </authorList>
    </citation>
    <scope>NUCLEOTIDE SEQUENCE [LARGE SCALE GENOMIC DNA]</scope>
    <source>
        <strain evidence="1">HyVt-19</strain>
    </source>
</reference>
<dbReference type="Proteomes" id="UP000886355">
    <property type="component" value="Unassembled WGS sequence"/>
</dbReference>
<comment type="caution">
    <text evidence="1">The sequence shown here is derived from an EMBL/GenBank/DDBJ whole genome shotgun (WGS) entry which is preliminary data.</text>
</comment>
<proteinExistence type="predicted"/>
<sequence length="48" mass="5387">MKKNNWPIVFGPVPSRRLGRSLGIDLTPPKTCSFDCIYCECGKTTRLS</sequence>
<protein>
    <submittedName>
        <fullName evidence="1">Radical SAM protein</fullName>
    </submittedName>
</protein>
<dbReference type="EMBL" id="DQZW01000267">
    <property type="protein sequence ID" value="HDL90372.1"/>
    <property type="molecule type" value="Genomic_DNA"/>
</dbReference>
<dbReference type="AlphaFoldDB" id="A0A7C0WV12"/>
<name>A0A7C0WV12_9BACT</name>